<feature type="compositionally biased region" description="Basic and acidic residues" evidence="19">
    <location>
        <begin position="83"/>
        <end position="103"/>
    </location>
</feature>
<dbReference type="GO" id="GO:0030332">
    <property type="term" value="F:cyclin binding"/>
    <property type="evidence" value="ECO:0007669"/>
    <property type="project" value="TreeGrafter"/>
</dbReference>
<feature type="compositionally biased region" description="Basic residues" evidence="19">
    <location>
        <begin position="361"/>
        <end position="376"/>
    </location>
</feature>
<evidence type="ECO:0000256" key="17">
    <source>
        <dbReference type="ARBA" id="ARBA00049280"/>
    </source>
</evidence>
<dbReference type="PROSITE" id="PS00107">
    <property type="entry name" value="PROTEIN_KINASE_ATP"/>
    <property type="match status" value="1"/>
</dbReference>
<feature type="compositionally biased region" description="Basic residues" evidence="19">
    <location>
        <begin position="104"/>
        <end position="114"/>
    </location>
</feature>
<proteinExistence type="inferred from homology"/>
<protein>
    <recommendedName>
        <fullName evidence="13">Cyclin-dependent kinase 12</fullName>
        <ecNumber evidence="4">2.7.11.22</ecNumber>
        <ecNumber evidence="3">2.7.11.23</ecNumber>
    </recommendedName>
    <alternativeName>
        <fullName evidence="14">Cell division protein kinase 12</fullName>
    </alternativeName>
</protein>
<feature type="compositionally biased region" description="Basic and acidic residues" evidence="19">
    <location>
        <begin position="1"/>
        <end position="13"/>
    </location>
</feature>
<dbReference type="Proteomes" id="UP000545574">
    <property type="component" value="Unassembled WGS sequence"/>
</dbReference>
<keyword evidence="5" id="KW-0723">Serine/threonine-protein kinase</keyword>
<dbReference type="GO" id="GO:0016607">
    <property type="term" value="C:nuclear speck"/>
    <property type="evidence" value="ECO:0007669"/>
    <property type="project" value="UniProtKB-SubCell"/>
</dbReference>
<evidence type="ECO:0000313" key="22">
    <source>
        <dbReference type="Proteomes" id="UP000545574"/>
    </source>
</evidence>
<feature type="region of interest" description="Disordered" evidence="19">
    <location>
        <begin position="435"/>
        <end position="599"/>
    </location>
</feature>
<dbReference type="PANTHER" id="PTHR24056:SF126">
    <property type="entry name" value="CYCLIN-DEPENDENT KINASE 12"/>
    <property type="match status" value="1"/>
</dbReference>
<feature type="region of interest" description="Disordered" evidence="19">
    <location>
        <begin position="69"/>
        <end position="403"/>
    </location>
</feature>
<comment type="catalytic activity">
    <reaction evidence="16">
        <text>L-seryl-[protein] + ATP = O-phospho-L-seryl-[protein] + ADP + H(+)</text>
        <dbReference type="Rhea" id="RHEA:17989"/>
        <dbReference type="Rhea" id="RHEA-COMP:9863"/>
        <dbReference type="Rhea" id="RHEA-COMP:11604"/>
        <dbReference type="ChEBI" id="CHEBI:15378"/>
        <dbReference type="ChEBI" id="CHEBI:29999"/>
        <dbReference type="ChEBI" id="CHEBI:30616"/>
        <dbReference type="ChEBI" id="CHEBI:83421"/>
        <dbReference type="ChEBI" id="CHEBI:456216"/>
        <dbReference type="EC" id="2.7.11.22"/>
    </reaction>
</comment>
<dbReference type="InterPro" id="IPR011009">
    <property type="entry name" value="Kinase-like_dom_sf"/>
</dbReference>
<comment type="catalytic activity">
    <reaction evidence="17">
        <text>[DNA-directed RNA polymerase] + ATP = phospho-[DNA-directed RNA polymerase] + ADP + H(+)</text>
        <dbReference type="Rhea" id="RHEA:10216"/>
        <dbReference type="Rhea" id="RHEA-COMP:11321"/>
        <dbReference type="Rhea" id="RHEA-COMP:11322"/>
        <dbReference type="ChEBI" id="CHEBI:15378"/>
        <dbReference type="ChEBI" id="CHEBI:30616"/>
        <dbReference type="ChEBI" id="CHEBI:43176"/>
        <dbReference type="ChEBI" id="CHEBI:68546"/>
        <dbReference type="ChEBI" id="CHEBI:456216"/>
        <dbReference type="EC" id="2.7.11.23"/>
    </reaction>
</comment>
<organism evidence="21 22">
    <name type="scientific">Panurus biarmicus</name>
    <name type="common">Bearded tit</name>
    <dbReference type="NCBI Taxonomy" id="181101"/>
    <lineage>
        <taxon>Eukaryota</taxon>
        <taxon>Metazoa</taxon>
        <taxon>Chordata</taxon>
        <taxon>Craniata</taxon>
        <taxon>Vertebrata</taxon>
        <taxon>Euteleostomi</taxon>
        <taxon>Archelosauria</taxon>
        <taxon>Archosauria</taxon>
        <taxon>Dinosauria</taxon>
        <taxon>Saurischia</taxon>
        <taxon>Theropoda</taxon>
        <taxon>Coelurosauria</taxon>
        <taxon>Aves</taxon>
        <taxon>Neognathae</taxon>
        <taxon>Neoaves</taxon>
        <taxon>Telluraves</taxon>
        <taxon>Australaves</taxon>
        <taxon>Passeriformes</taxon>
        <taxon>Sylvioidea</taxon>
        <taxon>Sylviidae</taxon>
        <taxon>Sylviidae incertae sedis</taxon>
        <taxon>Panurus</taxon>
    </lineage>
</organism>
<dbReference type="AlphaFoldDB" id="A0A7K6MS53"/>
<evidence type="ECO:0000256" key="2">
    <source>
        <dbReference type="ARBA" id="ARBA00006485"/>
    </source>
</evidence>
<feature type="compositionally biased region" description="Basic residues" evidence="19">
    <location>
        <begin position="192"/>
        <end position="201"/>
    </location>
</feature>
<comment type="catalytic activity">
    <reaction evidence="15">
        <text>L-threonyl-[protein] + ATP = O-phospho-L-threonyl-[protein] + ADP + H(+)</text>
        <dbReference type="Rhea" id="RHEA:46608"/>
        <dbReference type="Rhea" id="RHEA-COMP:11060"/>
        <dbReference type="Rhea" id="RHEA-COMP:11605"/>
        <dbReference type="ChEBI" id="CHEBI:15378"/>
        <dbReference type="ChEBI" id="CHEBI:30013"/>
        <dbReference type="ChEBI" id="CHEBI:30616"/>
        <dbReference type="ChEBI" id="CHEBI:61977"/>
        <dbReference type="ChEBI" id="CHEBI:456216"/>
        <dbReference type="EC" id="2.7.11.22"/>
    </reaction>
</comment>
<feature type="compositionally biased region" description="Low complexity" evidence="19">
    <location>
        <begin position="309"/>
        <end position="342"/>
    </location>
</feature>
<dbReference type="InterPro" id="IPR000719">
    <property type="entry name" value="Prot_kinase_dom"/>
</dbReference>
<feature type="compositionally biased region" description="Basic and acidic residues" evidence="19">
    <location>
        <begin position="511"/>
        <end position="523"/>
    </location>
</feature>
<dbReference type="Gene3D" id="3.30.200.20">
    <property type="entry name" value="Phosphorylase Kinase, domain 1"/>
    <property type="match status" value="1"/>
</dbReference>
<comment type="caution">
    <text evidence="21">The sequence shown here is derived from an EMBL/GenBank/DDBJ whole genome shotgun (WGS) entry which is preliminary data.</text>
</comment>
<dbReference type="InterPro" id="IPR017441">
    <property type="entry name" value="Protein_kinase_ATP_BS"/>
</dbReference>
<feature type="compositionally biased region" description="Low complexity" evidence="19">
    <location>
        <begin position="576"/>
        <end position="599"/>
    </location>
</feature>
<dbReference type="SUPFAM" id="SSF56112">
    <property type="entry name" value="Protein kinase-like (PK-like)"/>
    <property type="match status" value="1"/>
</dbReference>
<feature type="non-terminal residue" evidence="21">
    <location>
        <position position="999"/>
    </location>
</feature>
<reference evidence="21 22" key="1">
    <citation type="submission" date="2019-09" db="EMBL/GenBank/DDBJ databases">
        <title>Bird 10,000 Genomes (B10K) Project - Family phase.</title>
        <authorList>
            <person name="Zhang G."/>
        </authorList>
    </citation>
    <scope>NUCLEOTIDE SEQUENCE [LARGE SCALE GENOMIC DNA]</scope>
    <source>
        <strain evidence="21">B10K-DU-030-18</strain>
    </source>
</reference>
<feature type="compositionally biased region" description="Basic and acidic residues" evidence="19">
    <location>
        <begin position="474"/>
        <end position="502"/>
    </location>
</feature>
<name>A0A7K6MS53_PANBI</name>
<keyword evidence="12" id="KW-0539">Nucleus</keyword>
<keyword evidence="11" id="KW-0508">mRNA splicing</keyword>
<feature type="region of interest" description="Disordered" evidence="19">
    <location>
        <begin position="1"/>
        <end position="57"/>
    </location>
</feature>
<keyword evidence="10 18" id="KW-0067">ATP-binding</keyword>
<evidence type="ECO:0000256" key="14">
    <source>
        <dbReference type="ARBA" id="ARBA00041920"/>
    </source>
</evidence>
<keyword evidence="8 18" id="KW-0547">Nucleotide-binding</keyword>
<dbReference type="GO" id="GO:0004693">
    <property type="term" value="F:cyclin-dependent protein serine/threonine kinase activity"/>
    <property type="evidence" value="ECO:0007669"/>
    <property type="project" value="UniProtKB-EC"/>
</dbReference>
<dbReference type="FunFam" id="3.30.200.20:FF:000074">
    <property type="entry name" value="cyclin-dependent kinase 12 isoform X2"/>
    <property type="match status" value="1"/>
</dbReference>
<dbReference type="Gene3D" id="1.10.510.10">
    <property type="entry name" value="Transferase(Phosphotransferase) domain 1"/>
    <property type="match status" value="1"/>
</dbReference>
<dbReference type="EMBL" id="VZRT01003687">
    <property type="protein sequence ID" value="NWW39605.1"/>
    <property type="molecule type" value="Genomic_DNA"/>
</dbReference>
<dbReference type="FunFam" id="1.10.510.10:FF:000102">
    <property type="entry name" value="cyclin-dependent kinase 12 isoform X1"/>
    <property type="match status" value="1"/>
</dbReference>
<feature type="compositionally biased region" description="Acidic residues" evidence="19">
    <location>
        <begin position="69"/>
        <end position="80"/>
    </location>
</feature>
<evidence type="ECO:0000256" key="5">
    <source>
        <dbReference type="ARBA" id="ARBA00022527"/>
    </source>
</evidence>
<dbReference type="InterPro" id="IPR008271">
    <property type="entry name" value="Ser/Thr_kinase_AS"/>
</dbReference>
<keyword evidence="6" id="KW-0507">mRNA processing</keyword>
<evidence type="ECO:0000256" key="3">
    <source>
        <dbReference type="ARBA" id="ARBA00012409"/>
    </source>
</evidence>
<feature type="compositionally biased region" description="Polar residues" evidence="19">
    <location>
        <begin position="263"/>
        <end position="272"/>
    </location>
</feature>
<evidence type="ECO:0000256" key="19">
    <source>
        <dbReference type="SAM" id="MobiDB-lite"/>
    </source>
</evidence>
<keyword evidence="22" id="KW-1185">Reference proteome</keyword>
<evidence type="ECO:0000256" key="7">
    <source>
        <dbReference type="ARBA" id="ARBA00022679"/>
    </source>
</evidence>
<feature type="binding site" evidence="18">
    <location>
        <position position="723"/>
    </location>
    <ligand>
        <name>ATP</name>
        <dbReference type="ChEBI" id="CHEBI:30616"/>
    </ligand>
</feature>
<evidence type="ECO:0000256" key="13">
    <source>
        <dbReference type="ARBA" id="ARBA00040213"/>
    </source>
</evidence>
<accession>A0A7K6MS53</accession>
<feature type="non-terminal residue" evidence="21">
    <location>
        <position position="1"/>
    </location>
</feature>
<evidence type="ECO:0000256" key="1">
    <source>
        <dbReference type="ARBA" id="ARBA00004324"/>
    </source>
</evidence>
<evidence type="ECO:0000259" key="20">
    <source>
        <dbReference type="PROSITE" id="PS50011"/>
    </source>
</evidence>
<comment type="similarity">
    <text evidence="2">Belongs to the protein kinase superfamily. CMGC Ser/Thr protein kinase family. CDC2/CDKX subfamily.</text>
</comment>
<evidence type="ECO:0000256" key="16">
    <source>
        <dbReference type="ARBA" id="ARBA00048367"/>
    </source>
</evidence>
<feature type="compositionally biased region" description="Basic and acidic residues" evidence="19">
    <location>
        <begin position="180"/>
        <end position="191"/>
    </location>
</feature>
<feature type="compositionally biased region" description="Low complexity" evidence="19">
    <location>
        <begin position="286"/>
        <end position="301"/>
    </location>
</feature>
<evidence type="ECO:0000256" key="12">
    <source>
        <dbReference type="ARBA" id="ARBA00023242"/>
    </source>
</evidence>
<dbReference type="GO" id="GO:0006397">
    <property type="term" value="P:mRNA processing"/>
    <property type="evidence" value="ECO:0007669"/>
    <property type="project" value="UniProtKB-KW"/>
</dbReference>
<dbReference type="EC" id="2.7.11.22" evidence="4"/>
<evidence type="ECO:0000256" key="4">
    <source>
        <dbReference type="ARBA" id="ARBA00012425"/>
    </source>
</evidence>
<comment type="subcellular location">
    <subcellularLocation>
        <location evidence="1">Nucleus speckle</location>
    </subcellularLocation>
</comment>
<keyword evidence="7" id="KW-0808">Transferase</keyword>
<dbReference type="GO" id="GO:0008353">
    <property type="term" value="F:RNA polymerase II CTD heptapeptide repeat kinase activity"/>
    <property type="evidence" value="ECO:0007669"/>
    <property type="project" value="UniProtKB-EC"/>
</dbReference>
<evidence type="ECO:0000256" key="18">
    <source>
        <dbReference type="PROSITE-ProRule" id="PRU10141"/>
    </source>
</evidence>
<dbReference type="Pfam" id="PF00069">
    <property type="entry name" value="Pkinase"/>
    <property type="match status" value="1"/>
</dbReference>
<dbReference type="PANTHER" id="PTHR24056">
    <property type="entry name" value="CELL DIVISION PROTEIN KINASE"/>
    <property type="match status" value="1"/>
</dbReference>
<feature type="compositionally biased region" description="Basic residues" evidence="19">
    <location>
        <begin position="29"/>
        <end position="44"/>
    </location>
</feature>
<dbReference type="GO" id="GO:0008024">
    <property type="term" value="C:cyclin/CDK positive transcription elongation factor complex"/>
    <property type="evidence" value="ECO:0007669"/>
    <property type="project" value="TreeGrafter"/>
</dbReference>
<evidence type="ECO:0000256" key="11">
    <source>
        <dbReference type="ARBA" id="ARBA00023187"/>
    </source>
</evidence>
<feature type="domain" description="Protein kinase" evidence="20">
    <location>
        <begin position="694"/>
        <end position="987"/>
    </location>
</feature>
<gene>
    <name evidence="21" type="primary">Cdk12_0</name>
    <name evidence="21" type="ORF">PANBIA_R03669</name>
</gene>
<dbReference type="EC" id="2.7.11.23" evidence="3"/>
<dbReference type="GO" id="GO:0005524">
    <property type="term" value="F:ATP binding"/>
    <property type="evidence" value="ECO:0007669"/>
    <property type="project" value="UniProtKB-UniRule"/>
</dbReference>
<dbReference type="CDD" id="cd07864">
    <property type="entry name" value="STKc_CDK12"/>
    <property type="match status" value="1"/>
</dbReference>
<feature type="compositionally biased region" description="Pro residues" evidence="19">
    <location>
        <begin position="524"/>
        <end position="575"/>
    </location>
</feature>
<feature type="compositionally biased region" description="Basic and acidic residues" evidence="19">
    <location>
        <begin position="435"/>
        <end position="457"/>
    </location>
</feature>
<keyword evidence="9 21" id="KW-0418">Kinase</keyword>
<dbReference type="SMART" id="SM00220">
    <property type="entry name" value="S_TKc"/>
    <property type="match status" value="1"/>
</dbReference>
<feature type="compositionally biased region" description="Basic and acidic residues" evidence="19">
    <location>
        <begin position="222"/>
        <end position="231"/>
    </location>
</feature>
<sequence>MPNPERHGGKKDGGGGSSQPGSGSSNSKERHRAGSRHKRHKSRHSKESPLAAQEPAAPLGAVIKPLVEYDDISSDSDTFSDDVALKLDRRDNEERRAERSERAQKHRHHQHKRLRELMKSKQAEKDRKLEKSLDASSRSTKERISGSSKRLLESEEHSKALSSKSSNKESRSAKAHKEKSRKERELKSSHKERSKSHRKRDAPKSYKTVDSPKRKSRSPHRKWSDSPKLDDSPSGASYVQEYDLSPPRSHTSSTYDPYRKSPGGSSRRQSLSPPYKEPVGYQSNARSPSPYSRRQRSVSPYGRRRSSSYERGSGSYSGRSPSPYSRRRSSSPFASKRSVSRSPIARKSVKSRSRSPGYSRHSSHSKKQRSGSRSRHSSISPSRLPLNSSLGAELSRKKKERAAAAAAAAKVDGKEAKGSPVFLAKKENSLAELKEAGTESKKVTKTVKSEKAPDTDSVHLLYTNAEPKAPAETTKSKAEENSERKHPVPVRDSKPTGTKDSKPVAVVEDLVSPKETDTGEKEIPPPLPTIKSPPPPLPTTTPPPPTPPLPPLPPSPAAPPLPPTPVTPVQVPPSAPTSLPSSSHPRTSTLSSQVNSQSSVQVATKTQVSVTAAIPHLKTSTLPPLPLPPILVGEDDLDRINTVEQVGGFFCGLALSWSPQVSHRALSSCRICCPRYGERRQTESDWGKRCVDKFDIIGIIGEGTYGQVYKAKDKDTGELVALKKVRLDNEKEGFPITAIREIKILRQLIHRSVVNMKEIVTDKQDALDFKKDKGAFYLVFEYMDHDLMGLLESGLVHFSEDHIKSFMKQLMEGLDYCHKKNFLHRDIKCSNILLNNSGQIKLADFGLARLYSSEESRPYTNKVITLWYRPPELLLGEERYTPAIDVWSCGCILGELFTKKPIFQANLELAQLELISRLCGSPCPAVWPDVIKLPYFNTMKPKKQYRRRLREEFSFIPSSALDLLDHMLTLDPGKRCTAEQALHSDFLKDVDLSKMAPPE</sequence>
<evidence type="ECO:0000256" key="10">
    <source>
        <dbReference type="ARBA" id="ARBA00022840"/>
    </source>
</evidence>
<evidence type="ECO:0000256" key="6">
    <source>
        <dbReference type="ARBA" id="ARBA00022664"/>
    </source>
</evidence>
<dbReference type="InterPro" id="IPR050108">
    <property type="entry name" value="CDK"/>
</dbReference>
<evidence type="ECO:0000256" key="15">
    <source>
        <dbReference type="ARBA" id="ARBA00047811"/>
    </source>
</evidence>
<evidence type="ECO:0000256" key="8">
    <source>
        <dbReference type="ARBA" id="ARBA00022741"/>
    </source>
</evidence>
<evidence type="ECO:0000256" key="9">
    <source>
        <dbReference type="ARBA" id="ARBA00022777"/>
    </source>
</evidence>
<dbReference type="GO" id="GO:0032968">
    <property type="term" value="P:positive regulation of transcription elongation by RNA polymerase II"/>
    <property type="evidence" value="ECO:0007669"/>
    <property type="project" value="TreeGrafter"/>
</dbReference>
<evidence type="ECO:0000313" key="21">
    <source>
        <dbReference type="EMBL" id="NWW39605.1"/>
    </source>
</evidence>
<feature type="compositionally biased region" description="Basic and acidic residues" evidence="19">
    <location>
        <begin position="115"/>
        <end position="159"/>
    </location>
</feature>
<dbReference type="PROSITE" id="PS50011">
    <property type="entry name" value="PROTEIN_KINASE_DOM"/>
    <property type="match status" value="1"/>
</dbReference>
<dbReference type="PROSITE" id="PS00108">
    <property type="entry name" value="PROTEIN_KINASE_ST"/>
    <property type="match status" value="1"/>
</dbReference>
<dbReference type="GO" id="GO:0008380">
    <property type="term" value="P:RNA splicing"/>
    <property type="evidence" value="ECO:0007669"/>
    <property type="project" value="UniProtKB-KW"/>
</dbReference>